<dbReference type="Gene3D" id="1.10.472.130">
    <property type="match status" value="1"/>
</dbReference>
<evidence type="ECO:0000259" key="17">
    <source>
        <dbReference type="Pfam" id="PF08385"/>
    </source>
</evidence>
<feature type="region of interest" description="Disordered" evidence="15">
    <location>
        <begin position="894"/>
        <end position="934"/>
    </location>
</feature>
<dbReference type="InterPro" id="IPR041589">
    <property type="entry name" value="DNAH3_AAA_lid_1"/>
</dbReference>
<evidence type="ECO:0000259" key="16">
    <source>
        <dbReference type="Pfam" id="PF03028"/>
    </source>
</evidence>
<feature type="coiled-coil region" evidence="14">
    <location>
        <begin position="3927"/>
        <end position="4010"/>
    </location>
</feature>
<evidence type="ECO:0000256" key="10">
    <source>
        <dbReference type="ARBA" id="ARBA00023069"/>
    </source>
</evidence>
<dbReference type="InterPro" id="IPR042219">
    <property type="entry name" value="AAA_lid_11_sf"/>
</dbReference>
<dbReference type="GeneID" id="101893329"/>
<keyword evidence="3" id="KW-0963">Cytoplasm</keyword>
<evidence type="ECO:0000256" key="8">
    <source>
        <dbReference type="ARBA" id="ARBA00023017"/>
    </source>
</evidence>
<evidence type="ECO:0000256" key="9">
    <source>
        <dbReference type="ARBA" id="ARBA00023054"/>
    </source>
</evidence>
<dbReference type="InterPro" id="IPR004273">
    <property type="entry name" value="Dynein_heavy_D6_P-loop"/>
</dbReference>
<feature type="domain" description="Dynein heavy chain linker" evidence="18">
    <location>
        <begin position="1845"/>
        <end position="2259"/>
    </location>
</feature>
<dbReference type="Gene3D" id="1.10.287.2620">
    <property type="match status" value="1"/>
</dbReference>
<feature type="compositionally biased region" description="Low complexity" evidence="15">
    <location>
        <begin position="959"/>
        <end position="973"/>
    </location>
</feature>
<dbReference type="Pfam" id="PF17857">
    <property type="entry name" value="AAA_lid_1"/>
    <property type="match status" value="1"/>
</dbReference>
<feature type="compositionally biased region" description="Low complexity" evidence="15">
    <location>
        <begin position="1375"/>
        <end position="1387"/>
    </location>
</feature>
<dbReference type="Gene3D" id="1.20.58.1120">
    <property type="match status" value="1"/>
</dbReference>
<dbReference type="SUPFAM" id="SSF52540">
    <property type="entry name" value="P-loop containing nucleoside triphosphate hydrolases"/>
    <property type="match status" value="4"/>
</dbReference>
<evidence type="ECO:0000256" key="6">
    <source>
        <dbReference type="ARBA" id="ARBA00022741"/>
    </source>
</evidence>
<feature type="compositionally biased region" description="Low complexity" evidence="15">
    <location>
        <begin position="15"/>
        <end position="24"/>
    </location>
</feature>
<feature type="domain" description="Dynein heavy chain AAA module D4" evidence="21">
    <location>
        <begin position="3431"/>
        <end position="3692"/>
    </location>
</feature>
<dbReference type="InterPro" id="IPR013594">
    <property type="entry name" value="Dynein_heavy_tail"/>
</dbReference>
<dbReference type="PANTHER" id="PTHR45703:SF8">
    <property type="entry name" value="DYNEINS HEAVY CHAIN"/>
    <property type="match status" value="1"/>
</dbReference>
<dbReference type="Gene3D" id="6.10.140.1060">
    <property type="match status" value="1"/>
</dbReference>
<dbReference type="InterPro" id="IPR042222">
    <property type="entry name" value="Dynein_2_N"/>
</dbReference>
<feature type="domain" description="Dynein heavy chain coiled coil stalk" evidence="20">
    <location>
        <begin position="3706"/>
        <end position="4046"/>
    </location>
</feature>
<dbReference type="InterPro" id="IPR024317">
    <property type="entry name" value="Dynein_heavy_chain_D4_dom"/>
</dbReference>
<keyword evidence="13" id="KW-0966">Cell projection</keyword>
<feature type="region of interest" description="Disordered" evidence="15">
    <location>
        <begin position="959"/>
        <end position="978"/>
    </location>
</feature>
<dbReference type="Pfam" id="PF08393">
    <property type="entry name" value="DHC_N2"/>
    <property type="match status" value="1"/>
</dbReference>
<evidence type="ECO:0000259" key="24">
    <source>
        <dbReference type="Pfam" id="PF17857"/>
    </source>
</evidence>
<dbReference type="InterPro" id="IPR042228">
    <property type="entry name" value="Dynein_linker_3"/>
</dbReference>
<dbReference type="Gene3D" id="1.10.8.710">
    <property type="match status" value="1"/>
</dbReference>
<dbReference type="Gene3D" id="1.20.920.20">
    <property type="match status" value="1"/>
</dbReference>
<evidence type="ECO:0000259" key="18">
    <source>
        <dbReference type="Pfam" id="PF08393"/>
    </source>
</evidence>
<dbReference type="Pfam" id="PF08385">
    <property type="entry name" value="DHC_N1"/>
    <property type="match status" value="1"/>
</dbReference>
<dbReference type="Pfam" id="PF12780">
    <property type="entry name" value="AAA_8"/>
    <property type="match status" value="1"/>
</dbReference>
<feature type="region of interest" description="Disordered" evidence="15">
    <location>
        <begin position="1"/>
        <end position="24"/>
    </location>
</feature>
<dbReference type="Pfam" id="PF03028">
    <property type="entry name" value="Dynein_heavy"/>
    <property type="match status" value="1"/>
</dbReference>
<evidence type="ECO:0000259" key="21">
    <source>
        <dbReference type="Pfam" id="PF12780"/>
    </source>
</evidence>
<evidence type="ECO:0000259" key="19">
    <source>
        <dbReference type="Pfam" id="PF12774"/>
    </source>
</evidence>
<evidence type="ECO:0000313" key="27">
    <source>
        <dbReference type="Proteomes" id="UP001652621"/>
    </source>
</evidence>
<dbReference type="Pfam" id="PF12774">
    <property type="entry name" value="AAA_6"/>
    <property type="match status" value="1"/>
</dbReference>
<feature type="compositionally biased region" description="Polar residues" evidence="15">
    <location>
        <begin position="1356"/>
        <end position="1374"/>
    </location>
</feature>
<evidence type="ECO:0000259" key="26">
    <source>
        <dbReference type="Pfam" id="PF18199"/>
    </source>
</evidence>
<dbReference type="InterPro" id="IPR041658">
    <property type="entry name" value="AAA_lid_11"/>
</dbReference>
<comment type="similarity">
    <text evidence="2">Belongs to the dynein heavy chain family.</text>
</comment>
<feature type="domain" description="Dynein heavy chain region D6 P-loop" evidence="16">
    <location>
        <begin position="4533"/>
        <end position="4658"/>
    </location>
</feature>
<dbReference type="InterPro" id="IPR013602">
    <property type="entry name" value="Dynein_heavy_linker"/>
</dbReference>
<dbReference type="Proteomes" id="UP001652621">
    <property type="component" value="Unplaced"/>
</dbReference>
<dbReference type="InterPro" id="IPR035699">
    <property type="entry name" value="AAA_6"/>
</dbReference>
<feature type="domain" description="Dynein heavy chain AAA lid" evidence="25">
    <location>
        <begin position="4690"/>
        <end position="4826"/>
    </location>
</feature>
<evidence type="ECO:0000256" key="14">
    <source>
        <dbReference type="SAM" id="Coils"/>
    </source>
</evidence>
<dbReference type="Gene3D" id="3.40.50.300">
    <property type="entry name" value="P-loop containing nucleotide triphosphate hydrolases"/>
    <property type="match status" value="5"/>
</dbReference>
<gene>
    <name evidence="28" type="primary">LOC101893329</name>
</gene>
<dbReference type="Pfam" id="PF18198">
    <property type="entry name" value="AAA_lid_11"/>
    <property type="match status" value="1"/>
</dbReference>
<evidence type="ECO:0000259" key="22">
    <source>
        <dbReference type="Pfam" id="PF12781"/>
    </source>
</evidence>
<evidence type="ECO:0000256" key="15">
    <source>
        <dbReference type="SAM" id="MobiDB-lite"/>
    </source>
</evidence>
<dbReference type="RefSeq" id="XP_058980285.1">
    <property type="nucleotide sequence ID" value="XM_059124302.1"/>
</dbReference>
<feature type="domain" description="Dynein heavy chain ATP-binding dynein motor region" evidence="22">
    <location>
        <begin position="4075"/>
        <end position="4292"/>
    </location>
</feature>
<dbReference type="InterPro" id="IPR024743">
    <property type="entry name" value="Dynein_HC_stalk"/>
</dbReference>
<feature type="domain" description="Dynein heavy chain tail" evidence="17">
    <location>
        <begin position="351"/>
        <end position="877"/>
    </location>
</feature>
<evidence type="ECO:0000259" key="20">
    <source>
        <dbReference type="Pfam" id="PF12777"/>
    </source>
</evidence>
<dbReference type="Pfam" id="PF12777">
    <property type="entry name" value="MT"/>
    <property type="match status" value="1"/>
</dbReference>
<keyword evidence="8" id="KW-0243">Dynein</keyword>
<reference evidence="28" key="1">
    <citation type="submission" date="2025-08" db="UniProtKB">
        <authorList>
            <consortium name="RefSeq"/>
        </authorList>
    </citation>
    <scope>IDENTIFICATION</scope>
    <source>
        <strain evidence="28">Aabys</strain>
        <tissue evidence="28">Whole body</tissue>
    </source>
</reference>
<evidence type="ECO:0000256" key="11">
    <source>
        <dbReference type="ARBA" id="ARBA00023175"/>
    </source>
</evidence>
<feature type="domain" description="Dynein heavy chain 3 AAA+ lid" evidence="24">
    <location>
        <begin position="3272"/>
        <end position="3386"/>
    </location>
</feature>
<keyword evidence="7" id="KW-0067">ATP-binding</keyword>
<dbReference type="InterPro" id="IPR043160">
    <property type="entry name" value="Dynein_C_barrel"/>
</dbReference>
<organism evidence="27 28">
    <name type="scientific">Musca domestica</name>
    <name type="common">House fly</name>
    <dbReference type="NCBI Taxonomy" id="7370"/>
    <lineage>
        <taxon>Eukaryota</taxon>
        <taxon>Metazoa</taxon>
        <taxon>Ecdysozoa</taxon>
        <taxon>Arthropoda</taxon>
        <taxon>Hexapoda</taxon>
        <taxon>Insecta</taxon>
        <taxon>Pterygota</taxon>
        <taxon>Neoptera</taxon>
        <taxon>Endopterygota</taxon>
        <taxon>Diptera</taxon>
        <taxon>Brachycera</taxon>
        <taxon>Muscomorpha</taxon>
        <taxon>Muscoidea</taxon>
        <taxon>Muscidae</taxon>
        <taxon>Musca</taxon>
    </lineage>
</organism>
<proteinExistence type="inferred from homology"/>
<evidence type="ECO:0000256" key="2">
    <source>
        <dbReference type="ARBA" id="ARBA00008887"/>
    </source>
</evidence>
<evidence type="ECO:0000256" key="5">
    <source>
        <dbReference type="ARBA" id="ARBA00022737"/>
    </source>
</evidence>
<dbReference type="Gene3D" id="1.10.8.1220">
    <property type="match status" value="1"/>
</dbReference>
<keyword evidence="4" id="KW-0493">Microtubule</keyword>
<dbReference type="InterPro" id="IPR041228">
    <property type="entry name" value="Dynein_C"/>
</dbReference>
<dbReference type="Pfam" id="PF12775">
    <property type="entry name" value="AAA_7"/>
    <property type="match status" value="1"/>
</dbReference>
<comment type="subcellular location">
    <subcellularLocation>
        <location evidence="1">Cytoplasm</location>
        <location evidence="1">Cytoskeleton</location>
        <location evidence="1">Cilium axoneme</location>
    </subcellularLocation>
</comment>
<evidence type="ECO:0000256" key="12">
    <source>
        <dbReference type="ARBA" id="ARBA00023212"/>
    </source>
</evidence>
<dbReference type="PANTHER" id="PTHR45703">
    <property type="entry name" value="DYNEIN HEAVY CHAIN"/>
    <property type="match status" value="1"/>
</dbReference>
<protein>
    <submittedName>
        <fullName evidence="28">Dynein beta chain, ciliary</fullName>
    </submittedName>
</protein>
<feature type="domain" description="Dynein heavy chain C-terminal" evidence="26">
    <location>
        <begin position="4833"/>
        <end position="5127"/>
    </location>
</feature>
<evidence type="ECO:0000313" key="28">
    <source>
        <dbReference type="RefSeq" id="XP_058980285.1"/>
    </source>
</evidence>
<feature type="compositionally biased region" description="Low complexity" evidence="15">
    <location>
        <begin position="914"/>
        <end position="934"/>
    </location>
</feature>
<feature type="region of interest" description="Disordered" evidence="15">
    <location>
        <begin position="1356"/>
        <end position="1387"/>
    </location>
</feature>
<evidence type="ECO:0000259" key="25">
    <source>
        <dbReference type="Pfam" id="PF18198"/>
    </source>
</evidence>
<dbReference type="Gene3D" id="1.10.8.720">
    <property type="entry name" value="Region D6 of dynein motor"/>
    <property type="match status" value="1"/>
</dbReference>
<name>A0ABM3V3B8_MUSDO</name>
<keyword evidence="12" id="KW-0206">Cytoskeleton</keyword>
<evidence type="ECO:0000256" key="1">
    <source>
        <dbReference type="ARBA" id="ARBA00004430"/>
    </source>
</evidence>
<dbReference type="InterPro" id="IPR041466">
    <property type="entry name" value="Dynein_AAA5_ext"/>
</dbReference>
<dbReference type="Gene3D" id="1.20.920.30">
    <property type="match status" value="1"/>
</dbReference>
<evidence type="ECO:0000259" key="23">
    <source>
        <dbReference type="Pfam" id="PF17852"/>
    </source>
</evidence>
<evidence type="ECO:0000256" key="7">
    <source>
        <dbReference type="ARBA" id="ARBA00022840"/>
    </source>
</evidence>
<evidence type="ECO:0000256" key="13">
    <source>
        <dbReference type="ARBA" id="ARBA00023273"/>
    </source>
</evidence>
<evidence type="ECO:0000256" key="3">
    <source>
        <dbReference type="ARBA" id="ARBA00022490"/>
    </source>
</evidence>
<keyword evidence="9 14" id="KW-0175">Coiled coil</keyword>
<dbReference type="InterPro" id="IPR043157">
    <property type="entry name" value="Dynein_AAA1S"/>
</dbReference>
<evidence type="ECO:0000256" key="4">
    <source>
        <dbReference type="ARBA" id="ARBA00022701"/>
    </source>
</evidence>
<keyword evidence="6" id="KW-0547">Nucleotide-binding</keyword>
<feature type="domain" description="Dynein heavy chain hydrolytic ATP-binding dynein motor region" evidence="19">
    <location>
        <begin position="2403"/>
        <end position="2729"/>
    </location>
</feature>
<feature type="compositionally biased region" description="Basic and acidic residues" evidence="15">
    <location>
        <begin position="1"/>
        <end position="11"/>
    </location>
</feature>
<keyword evidence="5" id="KW-0677">Repeat</keyword>
<feature type="domain" description="Dynein heavy chain AAA 5 extension" evidence="23">
    <location>
        <begin position="2885"/>
        <end position="3025"/>
    </location>
</feature>
<dbReference type="Pfam" id="PF17852">
    <property type="entry name" value="Dynein_AAA_lid"/>
    <property type="match status" value="1"/>
</dbReference>
<dbReference type="Gene3D" id="1.20.1270.280">
    <property type="match status" value="1"/>
</dbReference>
<keyword evidence="10" id="KW-0969">Cilium</keyword>
<dbReference type="InterPro" id="IPR026983">
    <property type="entry name" value="DHC"/>
</dbReference>
<dbReference type="Pfam" id="PF12781">
    <property type="entry name" value="AAA_9"/>
    <property type="match status" value="1"/>
</dbReference>
<feature type="coiled-coil region" evidence="14">
    <location>
        <begin position="3714"/>
        <end position="3768"/>
    </location>
</feature>
<keyword evidence="11" id="KW-0505">Motor protein</keyword>
<dbReference type="InterPro" id="IPR027417">
    <property type="entry name" value="P-loop_NTPase"/>
</dbReference>
<accession>A0ABM3V3B8</accession>
<dbReference type="Gene3D" id="3.10.490.20">
    <property type="match status" value="1"/>
</dbReference>
<sequence length="5129" mass="587774">MDESRRVRNSDDDPNNAASSNATNNTIAIVSHVGNDLNPVMDTLHQMPHSLSARNSSALANDSRLEFISSYTLTTLRLKQDKWLKMMATPEYQFVLFDWLNNVQRRILVMTLSPGGLLIPKSSISDLYQNYAAVQVMKTPTATSSANVLAEESIRPGAGVAEATAVAATATTTTAATSTFSNTTTTAAAATLAASIAMTPLAAGTAVLLAPLPPPSSSFSTLDGVPRGKCAFFLRRDVNVPIVEDTFVQNVIYGDFPVHSKIDTLLILFDEILKPLLMNPQNRRLWPSVVGKDLNNRMKDVRNTLTEIKGKTNNRTILSLLVSPTAIQEIASHLKQGNVEPPLLDSKFRGQLEEMVINWTGQVHEIINEKSECSTCTPRNKNNIQQRLVIVTLPAQEINFWLNRQQNLENLFKQLNSANHKAVGWVLQEIDSPYYPSFAKMLKHVVCAWHEAQDVALWLQPMLRQTTAFNAVTFANAGELITPLVHIIHLVWSNARHYRSTVRMTTLLRCICNLMIRRASEDLEVATLFQGDADEGLLKITKTIRILEMFKSKLLEYKAKYGSNQTILPALQLDARRPNVEDDDRTASHFNVPEIHQLWRFSNEDVFGHALNGFIEQLSEIQTVFEAAVSFQSLEKLEIGCCIGKFLTERIRQIHCDFKMLFEEWTKLEIDLSQTSNTSWQSFRREQAVFFQNMEVLEKKLATILLQAFGDCHNWEQLTKLTTMFANIVQRQTIQSELQVILPHILSVYREELLLIESIVSEVLLAFEYRGVDVIVPLEHNNFPPMAGAMMWLENYQRRCDVFAASEVNSLIKVLMTTTDGNPLNLEYEKLTARRNILTTKLSNLQLKVWHNWQQTIEKRIAQGLDTKLMTLHQNSGGDKFRCTKRTRQSCEWPANNNANGGGDISAAADVSGNANKVNKSNSNNNDDNTNTWTSNYTHRYQVVTKIRCNSASTSALALSESSSSSPSSSTTPGDDNTKILEMHYSIELFTLLRETKYLLALQQANERRKVLLAMVAPTFSLPQQTQQQPHPHNHQQQQHQLLPQTLLNLYELRDVFWQRKIRLMQISEYYNGIRHQNGLTTASTEMQLIHPSVSAIDEQLDFAARTLTWRNYDEELIDEIYEKTKALHQNLVAARSNIDLILKTIQHWSREPLHQRSIYGKNLLEIRHQEQRLRNRIVQCEETKRLLNRLLIENFCLFFNYQLGDMQTEEEQNIHKFLLKYPDDQRDKYTQYLKSIDKMIYAEVRQSMKISLEYLLNEMATTATVETSQPLTTKPTTKTTTAMGEEAITATPTIAGTSVAMEKSGVNQTRTIKSIQTLTPTTTTTLTELTVPKATTTTTKHFLPHLLKAIHSQQQELQFTSNTPPFSPSATMRSTPTSTPLEPSTTTKAPLFEVKLQLLYGARCIHFEPSLDTSEPTNFQQIVEQLLVDIEKACKCMPRIFQDDTPLTSSNECDDDDNNSNNDDVTFHQVQAARVYAKMPSQVLATAPSSEDKVMNATNVATITQTEDHDSGNSNNNYILKQLNAVIRNMVAGTVNAAKAYASNFQVYAHLWSEKYSQVLNRQLFETVPVARAVKPDERGHHNAGSVASDKKAPEEFTLNRGYYVMETFKREIERYIEMHDVLEQFDDFKIINGWLLIDIRPLKYSLLNMTCKWSQFYKKGLLLYVERTLERFTIFIKQSFELLQLHVARDDFRSLLKVLEVIARIKKKEKYADHLFKPLKEIVQLLKTYHVQINGQFARAIDQLPLQWQHLKTVAGGKIESLQDTQRFQQQRVAGIAQLFSCHLQTFAKQFQKMPFFQTPCSEVYSLCDTVCLRLHRFDVQHKRINHCAQLLEIATPDDSLLRVCATEVKRVKQLWDFVHVIESCINDWRASPWLLIDTDDIENECKQFTRDLRTLDKSIREWSPYRFIVGVLRELVASLRTITELQNPAITERHWLELMQETQLAKRFSLDYLLSFKLDNTSTLDKLMKLELHKHDEEIRNTVDRAIKEMNVTKILDDIKAVWSQIKFDRESHLRRPNVILLKVSEGLIETLDDNQMQIQNIATSKHIDYLLEKLNYWQRVLSGVELFIANWFEVQRKWVYLECIFIGSPDIRAQLPKESEFFEDIDEEFIDLLSKIQTVKIAMDIVLEHRYVFEALEQLQKRLLICEKALNNYLETKRLAFPRFYFISSADLLDILSNGNNPQIIERHFIKLFDSILRLSFASYRTNNAIGMYSKENNEYVPFISDDGILCEGRVELWLQILISEMRHTLHEMFGKSLQVQSEKSRDKWLNDWPAQVALCCSQISWTADVNRAFAWMEEGYEAAMKDLHKNQIVQLNSLINLLLGELTPGDRQKIMTICTIDVHSRDVVSRIIQARVDSSFAFQWQSQLRHRWTEVGGEEDSLVTEDCFANICDAEFRYAYEYLGNTSRLVITPLTDRCYITLTQSLHLVMGGAPAGPAGTGKTETTKDLGRALGVMVYVFNCSEQMDYKSCGNIYKGLAQTGAWGCFDEFNRISVEVLSVVAVQVKTIQEAIKMHKSQFVFMGETIALLPSVGIFITMNPGYAGRTELPENLKSLFRPCAMIVPDFALICEIMLMAEGFQDARLLARKFITLYTLCKELLSKQDHYDWGLRAIKSVLVVAGTLKRDDHSRPEDQVLMRALRDFNIPKIVTEDISIFMGLIGDLFPALDVPRKRVFEFEKIIRRAVNDIKLQPEEGFLMKVVQLQELLDVRHSVFIVGNAGTGKTQIWQTLRETYRLQKRKPVCSILNPKALTNDELFGVVNATTREWKDGLFSSIMREQANLNNDHPKWIVLDGDIDPMWIESLNTLMDDNKILTLANNERIALKKEMRLIFEVGHLKAATPATVSRAGILYINPLDLGWSPYVLSWLETRPDMLERGILTTLFEKYFPKLLQRHQDFRHIVPISDMAVIQMSCNLLECLLDFNEEETEFQHSSNPNNPHSLHHVGLAPDSLELHLELIFVYAVLWGFGSALSQEHNIDWRREFQKWWCTEFKDIKLPSQGTIYDYHLDVRTQKFIRWSDMAGRMPMQMEFQTPVQSIMIPTFETARLMHFLEMLINRNLPCMLVGNSGCGKNTIFRELFTKYAQASDVMDVNPAKMETQRCSFQSQPKPLATTVQAIHFNYYTSSEIFQKVLDRPLEKKSGRTYGPVGAKRRLVYFINDLNMPEVDAYGTVQPHTIMRQFMDYRQWYDRQCLQLKNIRNCQFVACMNPTAGSFTIDPRLQRHFCVFSVAPPSETTLQYIYGRILSSHLDNPLNSFSKEIKSIAPLLVRVGIGLHRRMEAAFLPTAVKFHYIFNMRDLTNIYQGLMNSCGVPLEANNVGNITSLGGTICQKPSDLIRLYVHEAYRTYNDRLVDPYDIKAFNSAIRDIFKKDFEDFDEEYVFSDPLIYCHFAQSLADQKYMPLKSWQALYQLLMEAQSSYNEVIGYMNLVLFEDAMKHVCRINRILESPRNNALLVGVGGSGKQTLARLASFISSFSVCQIQIKRGYGLQDMKEDIAGLCMKVGLKNVASVFLMSDAQLPEENLLMLINDLLATGEIPELFADDQMEVIVNGIRNEVKQSGTLDTRENCWRFFVEKVRRLLRLILCFSPVGQTLRVRARKFPAILTQTTIDWFHEWPKTALQSVSQQFLGEIDKGILPSQLIEPIGCFMAYVHGTVNQISKIYLQNEKRYNYTTPKTFLEYIFLYRKLLVDRSGEHTRRIQRLQSGMAKLAECASQVDTLKNQLAVQEIQLTAKNAAADKLILIVSAESEKVKYEKHIASEEEKRVRIIEEDVCIKTKMCEEDLRKAEPALVAAQAALNTLNKNNLTELKSFGSPPKAVVNVCAAVMVLFANNGKIPRNRSWKAAKLMMVRVDQFLNDLVNYNKDNIHPNIIEVLQGYLKDPEFNPDKIVQKSVAAAGLCAWVINIHRYHQVFLVVGPKQQALKDSQNELAEARQRLDYLKQKINELERKLSEIQSEFEDAVASKQKCQQEADKTTFTIDLAHRLVNGLANENERWRESIQSLQLKSATLPGDILLISSFLSYAGCFTRRYREELQQQMWLPSFRRIEPAIPHTDGEDYLTLFTDDAQIASWNNEGLPMDRMSTENATILVHSTRWPLMIDPQLQGIKWIKNRYGNSLVVLRLNQKHFLESLEKAMANGETVLLEQIEESVDTVLEPLLSRALIKRGRFIRLGDKELDFNPNFRLILHTKLANPHYKPEMQAQTTLINFTVTQDGLEEQLLAEVVKIERPDLEEMKTNVTIQQNKFKISLKHLENDLLARLASAGENVLDDHELVSNLESTKQTVDEIELKVNEARITTLQIDEARNMYRTAAKRASILYFVLSDLSRINPIYRFSLKSFMQVFKQAIVSAPQHRVNERRVASLVEAITSQTFYFALRGLFEVDKLTFTAHMTLRIMSASEQISRDELDFLLRFPHDPNTLSPVDFIGRTSWGGVKSLALMDNFYGIDKDIENYPKRWRKFLASDIPECEQFPGEWKHRTPLQRLCIIRALRPDRVTSAIRLFVEQTMGRQYATVKTFHFADIFNEVSATTPIFFVLCPGVDPIYDVERLGSQMGFTTNNNNLLNISLGQGQEMLAEQALSQALASGNQWVVFQNIHLVANWLPTLEKLIERLTNQPESFTTSSFRLFISAEPAPDPQYHIIPQGILESSLKIVNEPPSGMAANMHQAWDNFSQETLESCTQEAEFKSILFALCYFHAVAGQRRKFGPLGWNKVYPFNVGDLTISASVLHNYLEGSNRIPWEDLRYLFGEIMYGGHITDDWDRRLCQTYLAELLQQDLVDGDLELCPGFPSPPNLDFQGYHNYINEMLPDESPILYGLHPNAEIGFLTSASEQLLKTVFELQPRQSELTTTCSAPREELVKIMAEDFLDKLQVEFNLHALLNRIERKTPFVVVALQECERMNALIQEIKRSLRELMLGLKGELTITSDMEHLDHSLFYDHVPESWTNLAYPSMLGLQSWFADLLHRIKELSLWLNDFKLPCTIWLGGLFNPQSFLTAIMQESARKHDLPLDRMCLCCEVTKKDVESITLPPMDGAFVHGLYLNGASWDCQLNSIVPLNPKELLCPMPVICIKASVQERHDVHHCYECPLYKTRSRGNTYVWTFNLKSRSPKSKWILGGVALLLQP</sequence>
<dbReference type="Pfam" id="PF18199">
    <property type="entry name" value="Dynein_C"/>
    <property type="match status" value="1"/>
</dbReference>
<keyword evidence="27" id="KW-1185">Reference proteome</keyword>
<dbReference type="Gene3D" id="1.20.140.100">
    <property type="entry name" value="Dynein heavy chain, N-terminal domain 2"/>
    <property type="match status" value="1"/>
</dbReference>
<dbReference type="Gene3D" id="3.20.180.20">
    <property type="entry name" value="Dynein heavy chain, N-terminal domain 2"/>
    <property type="match status" value="1"/>
</dbReference>
<dbReference type="InterPro" id="IPR035706">
    <property type="entry name" value="AAA_9"/>
</dbReference>